<dbReference type="EMBL" id="BQKI01000011">
    <property type="protein sequence ID" value="GJN04986.1"/>
    <property type="molecule type" value="Genomic_DNA"/>
</dbReference>
<comment type="caution">
    <text evidence="1">The sequence shown here is derived from an EMBL/GenBank/DDBJ whole genome shotgun (WGS) entry which is preliminary data.</text>
</comment>
<evidence type="ECO:0000313" key="2">
    <source>
        <dbReference type="Proteomes" id="UP001054889"/>
    </source>
</evidence>
<reference evidence="1" key="2">
    <citation type="submission" date="2021-12" db="EMBL/GenBank/DDBJ databases">
        <title>Resequencing data analysis of finger millet.</title>
        <authorList>
            <person name="Hatakeyama M."/>
            <person name="Aluri S."/>
            <person name="Balachadran M.T."/>
            <person name="Sivarajan S.R."/>
            <person name="Poveda L."/>
            <person name="Shimizu-Inatsugi R."/>
            <person name="Schlapbach R."/>
            <person name="Sreeman S.M."/>
            <person name="Shimizu K.K."/>
        </authorList>
    </citation>
    <scope>NUCLEOTIDE SEQUENCE</scope>
</reference>
<evidence type="ECO:0000313" key="1">
    <source>
        <dbReference type="EMBL" id="GJN04986.1"/>
    </source>
</evidence>
<sequence>MQDMISAAFAIAGAYWESSGASWLDEQEWVRKQIQEKGYAEYEVDADEAPRPSRTAVAQHLPRNPVKHAVGLGVRKTF</sequence>
<protein>
    <submittedName>
        <fullName evidence="1">Uncharacterized protein</fullName>
    </submittedName>
</protein>
<dbReference type="AlphaFoldDB" id="A0AAV5D3U7"/>
<gene>
    <name evidence="1" type="primary">ga22574</name>
    <name evidence="1" type="ORF">PR202_ga22574</name>
</gene>
<name>A0AAV5D3U7_ELECO</name>
<organism evidence="1 2">
    <name type="scientific">Eleusine coracana subsp. coracana</name>
    <dbReference type="NCBI Taxonomy" id="191504"/>
    <lineage>
        <taxon>Eukaryota</taxon>
        <taxon>Viridiplantae</taxon>
        <taxon>Streptophyta</taxon>
        <taxon>Embryophyta</taxon>
        <taxon>Tracheophyta</taxon>
        <taxon>Spermatophyta</taxon>
        <taxon>Magnoliopsida</taxon>
        <taxon>Liliopsida</taxon>
        <taxon>Poales</taxon>
        <taxon>Poaceae</taxon>
        <taxon>PACMAD clade</taxon>
        <taxon>Chloridoideae</taxon>
        <taxon>Cynodonteae</taxon>
        <taxon>Eleusininae</taxon>
        <taxon>Eleusine</taxon>
    </lineage>
</organism>
<dbReference type="Proteomes" id="UP001054889">
    <property type="component" value="Unassembled WGS sequence"/>
</dbReference>
<keyword evidence="2" id="KW-1185">Reference proteome</keyword>
<reference evidence="1" key="1">
    <citation type="journal article" date="2018" name="DNA Res.">
        <title>Multiple hybrid de novo genome assembly of finger millet, an orphan allotetraploid crop.</title>
        <authorList>
            <person name="Hatakeyama M."/>
            <person name="Aluri S."/>
            <person name="Balachadran M.T."/>
            <person name="Sivarajan S.R."/>
            <person name="Patrignani A."/>
            <person name="Gruter S."/>
            <person name="Poveda L."/>
            <person name="Shimizu-Inatsugi R."/>
            <person name="Baeten J."/>
            <person name="Francoijs K.J."/>
            <person name="Nataraja K.N."/>
            <person name="Reddy Y.A.N."/>
            <person name="Phadnis S."/>
            <person name="Ravikumar R.L."/>
            <person name="Schlapbach R."/>
            <person name="Sreeman S.M."/>
            <person name="Shimizu K.K."/>
        </authorList>
    </citation>
    <scope>NUCLEOTIDE SEQUENCE</scope>
</reference>
<proteinExistence type="predicted"/>
<accession>A0AAV5D3U7</accession>